<feature type="domain" description="DUF7918" evidence="2">
    <location>
        <begin position="9"/>
        <end position="242"/>
    </location>
</feature>
<evidence type="ECO:0000313" key="3">
    <source>
        <dbReference type="EMBL" id="RAL68253.1"/>
    </source>
</evidence>
<gene>
    <name evidence="3" type="ORF">DID88_008953</name>
</gene>
<proteinExistence type="predicted"/>
<evidence type="ECO:0000313" key="4">
    <source>
        <dbReference type="Proteomes" id="UP000249056"/>
    </source>
</evidence>
<dbReference type="Proteomes" id="UP000249056">
    <property type="component" value="Unassembled WGS sequence"/>
</dbReference>
<name>A0A395J9D8_9HELO</name>
<dbReference type="EMBL" id="QKRW01000002">
    <property type="protein sequence ID" value="RAL68253.1"/>
    <property type="molecule type" value="Genomic_DNA"/>
</dbReference>
<feature type="compositionally biased region" description="Basic and acidic residues" evidence="1">
    <location>
        <begin position="291"/>
        <end position="311"/>
    </location>
</feature>
<feature type="compositionally biased region" description="Basic and acidic residues" evidence="1">
    <location>
        <begin position="319"/>
        <end position="328"/>
    </location>
</feature>
<evidence type="ECO:0000259" key="2">
    <source>
        <dbReference type="Pfam" id="PF25534"/>
    </source>
</evidence>
<comment type="caution">
    <text evidence="3">The sequence shown here is derived from an EMBL/GenBank/DDBJ whole genome shotgun (WGS) entry which is preliminary data.</text>
</comment>
<organism evidence="3 4">
    <name type="scientific">Monilinia fructigena</name>
    <dbReference type="NCBI Taxonomy" id="38457"/>
    <lineage>
        <taxon>Eukaryota</taxon>
        <taxon>Fungi</taxon>
        <taxon>Dikarya</taxon>
        <taxon>Ascomycota</taxon>
        <taxon>Pezizomycotina</taxon>
        <taxon>Leotiomycetes</taxon>
        <taxon>Helotiales</taxon>
        <taxon>Sclerotiniaceae</taxon>
        <taxon>Monilinia</taxon>
    </lineage>
</organism>
<evidence type="ECO:0000256" key="1">
    <source>
        <dbReference type="SAM" id="MobiDB-lite"/>
    </source>
</evidence>
<dbReference type="Pfam" id="PF25534">
    <property type="entry name" value="DUF7918"/>
    <property type="match status" value="1"/>
</dbReference>
<dbReference type="OrthoDB" id="3364132at2759"/>
<keyword evidence="4" id="KW-1185">Reference proteome</keyword>
<feature type="region of interest" description="Disordered" evidence="1">
    <location>
        <begin position="280"/>
        <end position="336"/>
    </location>
</feature>
<dbReference type="PANTHER" id="PTHR36223">
    <property type="entry name" value="BETA-LACTAMASE-TYPE TRANSPEPTIDASE FOLD DOMAIN CONTAINING PROTEIN"/>
    <property type="match status" value="1"/>
</dbReference>
<accession>A0A395J9D8</accession>
<sequence length="336" mass="37394">MAVLNGIRGIQVTVRVDGKALEEYDDDEFEAVSGEAGKYRALRTVAKYIESCTGKNFDIRYEVNDEYKFDSLNITFSIYVDGTKVSSRFVANGDPCPRKNTVRGLQSRFENGRTVVRPFHFRDMITSMDDSKLASIKEDAERLSGAGEIIVKVYRRGAKRLSHGSSLSHRNLNIDTSNAVHEKALKGRALSHSTGLGTPQPVNASNRYLSEYLDGKDNPIAIFRFKYRSEKSLQSLLIIERTTEPPVPPSPSPIPDEAQGSFDLENLNAVQKAKLQEFLGNLMGGGSSGNENKDIKQEGEHRIKRERKEDSSGSNANKRSREGKRVEIDLTGDDSD</sequence>
<protein>
    <recommendedName>
        <fullName evidence="2">DUF7918 domain-containing protein</fullName>
    </recommendedName>
</protein>
<dbReference type="InterPro" id="IPR057678">
    <property type="entry name" value="DUF7918"/>
</dbReference>
<dbReference type="PANTHER" id="PTHR36223:SF1">
    <property type="entry name" value="TRANSCRIPTION ELONGATION FACTOR EAF N-TERMINAL DOMAIN-CONTAINING PROTEIN"/>
    <property type="match status" value="1"/>
</dbReference>
<reference evidence="3 4" key="1">
    <citation type="submission" date="2018-06" db="EMBL/GenBank/DDBJ databases">
        <title>Genome Sequence of the Brown Rot Fungal Pathogen Monilinia fructigena.</title>
        <authorList>
            <person name="Landi L."/>
            <person name="De Miccolis Angelini R.M."/>
            <person name="Pollastro S."/>
            <person name="Abate D."/>
            <person name="Faretra F."/>
            <person name="Romanazzi G."/>
        </authorList>
    </citation>
    <scope>NUCLEOTIDE SEQUENCE [LARGE SCALE GENOMIC DNA]</scope>
    <source>
        <strain evidence="3 4">Mfrg269</strain>
    </source>
</reference>
<dbReference type="AlphaFoldDB" id="A0A395J9D8"/>